<keyword evidence="4" id="KW-1133">Transmembrane helix</keyword>
<evidence type="ECO:0000256" key="5">
    <source>
        <dbReference type="ARBA" id="ARBA00023136"/>
    </source>
</evidence>
<evidence type="ECO:0000313" key="9">
    <source>
        <dbReference type="Proteomes" id="UP000766486"/>
    </source>
</evidence>
<protein>
    <recommendedName>
        <fullName evidence="7">Reticulon domain-containing protein</fullName>
    </recommendedName>
</protein>
<proteinExistence type="predicted"/>
<evidence type="ECO:0000256" key="1">
    <source>
        <dbReference type="ARBA" id="ARBA00004477"/>
    </source>
</evidence>
<evidence type="ECO:0000256" key="2">
    <source>
        <dbReference type="ARBA" id="ARBA00022692"/>
    </source>
</evidence>
<dbReference type="Proteomes" id="UP000766486">
    <property type="component" value="Unassembled WGS sequence"/>
</dbReference>
<evidence type="ECO:0000256" key="3">
    <source>
        <dbReference type="ARBA" id="ARBA00022824"/>
    </source>
</evidence>
<dbReference type="InterPro" id="IPR003388">
    <property type="entry name" value="Reticulon"/>
</dbReference>
<organism evidence="8 9">
    <name type="scientific">Bionectria ochroleuca</name>
    <name type="common">Gliocladium roseum</name>
    <dbReference type="NCBI Taxonomy" id="29856"/>
    <lineage>
        <taxon>Eukaryota</taxon>
        <taxon>Fungi</taxon>
        <taxon>Dikarya</taxon>
        <taxon>Ascomycota</taxon>
        <taxon>Pezizomycotina</taxon>
        <taxon>Sordariomycetes</taxon>
        <taxon>Hypocreomycetidae</taxon>
        <taxon>Hypocreales</taxon>
        <taxon>Bionectriaceae</taxon>
        <taxon>Clonostachys</taxon>
    </lineage>
</organism>
<keyword evidence="9" id="KW-1185">Reference proteome</keyword>
<gene>
    <name evidence="8" type="ORF">CLO192961_LOCUS320728</name>
</gene>
<feature type="compositionally biased region" description="Polar residues" evidence="6">
    <location>
        <begin position="519"/>
        <end position="530"/>
    </location>
</feature>
<dbReference type="EMBL" id="CABFNS010000844">
    <property type="protein sequence ID" value="VUC32101.1"/>
    <property type="molecule type" value="Genomic_DNA"/>
</dbReference>
<reference evidence="8 9" key="1">
    <citation type="submission" date="2019-06" db="EMBL/GenBank/DDBJ databases">
        <authorList>
            <person name="Broberg M."/>
        </authorList>
    </citation>
    <scope>NUCLEOTIDE SEQUENCE [LARGE SCALE GENOMIC DNA]</scope>
</reference>
<comment type="subcellular location">
    <subcellularLocation>
        <location evidence="1">Endoplasmic reticulum membrane</location>
        <topology evidence="1">Multi-pass membrane protein</topology>
    </subcellularLocation>
</comment>
<keyword evidence="2" id="KW-0812">Transmembrane</keyword>
<sequence>MAGLAPTAFPVEGKDFPKVDSKASDVTATPAQAQAFSTQSQAFSTQPQSFAVPRKTVHNVPGEGKYTNQPRTSTLKNMVNPDSLYKYTSWEDPVRTLGSYIGIMSLLCGAHYMPLTQSALKAGATLLGVTATVEYAHRSFTRNTILARLRPAEYKKIPEPVLNDTLKDVHDLVQYLVVEAQRVVLGENLGRTFGAFVTLATLYWLVKIVSPFGLVLLGVTALYAAPLVTSRQGREVLEAAKARTADISNAALENSQALAQAGMDKAAGLSTATQQTAADAKRRAGELVQGGITTSTATDENADALMDAAKNTIDKSSTKPSRAIGQDEQTTRPIRDTTAVLPNKNVEHTNVSNTGSRAFGQDDKQTRLIRDTTAIHPERVEEKMNISANTPVGAGKLSDPLLNPSTTASGTTTASGMTKDHTHKYAEPASRLPVSLESHLADAGLGSARQNQTDEHSDGHYALKNTRDGLKDVAQSTPRHHDASTTVATSSAAPGLASEEEKADTSILNRPRAIPHLSNLDQTSPAFGKH</sequence>
<dbReference type="Pfam" id="PF02453">
    <property type="entry name" value="Reticulon"/>
    <property type="match status" value="1"/>
</dbReference>
<feature type="region of interest" description="Disordered" evidence="6">
    <location>
        <begin position="473"/>
        <end position="530"/>
    </location>
</feature>
<name>A0ABY6UQ18_BIOOC</name>
<feature type="region of interest" description="Disordered" evidence="6">
    <location>
        <begin position="391"/>
        <end position="419"/>
    </location>
</feature>
<keyword evidence="3" id="KW-0256">Endoplasmic reticulum</keyword>
<feature type="domain" description="Reticulon" evidence="7">
    <location>
        <begin position="89"/>
        <end position="236"/>
    </location>
</feature>
<evidence type="ECO:0000256" key="4">
    <source>
        <dbReference type="ARBA" id="ARBA00022989"/>
    </source>
</evidence>
<keyword evidence="5" id="KW-0472">Membrane</keyword>
<evidence type="ECO:0000256" key="6">
    <source>
        <dbReference type="SAM" id="MobiDB-lite"/>
    </source>
</evidence>
<feature type="compositionally biased region" description="Low complexity" evidence="6">
    <location>
        <begin position="405"/>
        <end position="416"/>
    </location>
</feature>
<feature type="compositionally biased region" description="Low complexity" evidence="6">
    <location>
        <begin position="484"/>
        <end position="493"/>
    </location>
</feature>
<evidence type="ECO:0000259" key="7">
    <source>
        <dbReference type="Pfam" id="PF02453"/>
    </source>
</evidence>
<evidence type="ECO:0000313" key="8">
    <source>
        <dbReference type="EMBL" id="VUC32101.1"/>
    </source>
</evidence>
<comment type="caution">
    <text evidence="8">The sequence shown here is derived from an EMBL/GenBank/DDBJ whole genome shotgun (WGS) entry which is preliminary data.</text>
</comment>
<accession>A0ABY6UQ18</accession>